<evidence type="ECO:0000256" key="9">
    <source>
        <dbReference type="ARBA" id="ARBA00023136"/>
    </source>
</evidence>
<dbReference type="GO" id="GO:0006935">
    <property type="term" value="P:chemotaxis"/>
    <property type="evidence" value="ECO:0007669"/>
    <property type="project" value="UniProtKB-KW"/>
</dbReference>
<evidence type="ECO:0000256" key="10">
    <source>
        <dbReference type="ARBA" id="ARBA00023225"/>
    </source>
</evidence>
<dbReference type="GO" id="GO:0071973">
    <property type="term" value="P:bacterial-type flagellum-dependent cell motility"/>
    <property type="evidence" value="ECO:0007669"/>
    <property type="project" value="InterPro"/>
</dbReference>
<evidence type="ECO:0000256" key="2">
    <source>
        <dbReference type="ARBA" id="ARBA00010004"/>
    </source>
</evidence>
<evidence type="ECO:0000256" key="3">
    <source>
        <dbReference type="ARBA" id="ARBA00020392"/>
    </source>
</evidence>
<dbReference type="GO" id="GO:0005886">
    <property type="term" value="C:plasma membrane"/>
    <property type="evidence" value="ECO:0007669"/>
    <property type="project" value="UniProtKB-SubCell"/>
</dbReference>
<keyword evidence="11" id="KW-0969">Cilium</keyword>
<dbReference type="AlphaFoldDB" id="A0A2A5T1I9"/>
<dbReference type="GO" id="GO:0044781">
    <property type="term" value="P:bacterial-type flagellum organization"/>
    <property type="evidence" value="ECO:0007669"/>
    <property type="project" value="UniProtKB-KW"/>
</dbReference>
<evidence type="ECO:0000313" key="11">
    <source>
        <dbReference type="EMBL" id="PCS21990.1"/>
    </source>
</evidence>
<keyword evidence="6" id="KW-0145">Chemotaxis</keyword>
<dbReference type="RefSeq" id="WP_097356952.1">
    <property type="nucleotide sequence ID" value="NZ_CAWNJE010000037.1"/>
</dbReference>
<accession>A0A2A5T1I9</accession>
<proteinExistence type="inferred from homology"/>
<dbReference type="GO" id="GO:0009288">
    <property type="term" value="C:bacterial-type flagellum"/>
    <property type="evidence" value="ECO:0007669"/>
    <property type="project" value="InterPro"/>
</dbReference>
<name>A0A2A5T1I9_9GAMM</name>
<dbReference type="GO" id="GO:0015031">
    <property type="term" value="P:protein transport"/>
    <property type="evidence" value="ECO:0007669"/>
    <property type="project" value="UniProtKB-KW"/>
</dbReference>
<keyword evidence="8" id="KW-0653">Protein transport</keyword>
<sequence>MSENTMLLLLKQDKNLEYQAYLALVSAQQELQSYYKQLEEIERYRLDYFSQMLERGKIGLSSSSFGHLNRFIIQLDKTLAKQHQGAIYFEDNVERCREHWQHCLKKTRSLEWLIEKCQKEAKIRAERLEQKQLDEFSMLIFIRKQHKSY</sequence>
<comment type="similarity">
    <text evidence="2">Belongs to the FliJ family.</text>
</comment>
<gene>
    <name evidence="11" type="ORF">BTN49_2455</name>
</gene>
<keyword evidence="11" id="KW-0966">Cell projection</keyword>
<keyword evidence="10" id="KW-1006">Bacterial flagellum protein export</keyword>
<comment type="subcellular location">
    <subcellularLocation>
        <location evidence="1">Cell membrane</location>
        <topology evidence="1">Peripheral membrane protein</topology>
        <orientation evidence="1">Cytoplasmic side</orientation>
    </subcellularLocation>
</comment>
<organism evidence="11 12">
    <name type="scientific">Candidatus Enterovibrio escicola</name>
    <dbReference type="NCBI Taxonomy" id="1927127"/>
    <lineage>
        <taxon>Bacteria</taxon>
        <taxon>Pseudomonadati</taxon>
        <taxon>Pseudomonadota</taxon>
        <taxon>Gammaproteobacteria</taxon>
        <taxon>Vibrionales</taxon>
        <taxon>Vibrionaceae</taxon>
        <taxon>Enterovibrio</taxon>
    </lineage>
</organism>
<dbReference type="GeneID" id="66952217"/>
<keyword evidence="9" id="KW-0472">Membrane</keyword>
<dbReference type="NCBIfam" id="TIGR02473">
    <property type="entry name" value="flagell_FliJ"/>
    <property type="match status" value="1"/>
</dbReference>
<comment type="caution">
    <text evidence="11">The sequence shown here is derived from an EMBL/GenBank/DDBJ whole genome shotgun (WGS) entry which is preliminary data.</text>
</comment>
<dbReference type="Gene3D" id="1.10.287.1700">
    <property type="match status" value="1"/>
</dbReference>
<keyword evidence="4" id="KW-0813">Transport</keyword>
<keyword evidence="11" id="KW-0282">Flagellum</keyword>
<dbReference type="Proteomes" id="UP000219020">
    <property type="component" value="Unassembled WGS sequence"/>
</dbReference>
<evidence type="ECO:0000256" key="5">
    <source>
        <dbReference type="ARBA" id="ARBA00022475"/>
    </source>
</evidence>
<dbReference type="InterPro" id="IPR052570">
    <property type="entry name" value="FliJ"/>
</dbReference>
<evidence type="ECO:0000256" key="1">
    <source>
        <dbReference type="ARBA" id="ARBA00004413"/>
    </source>
</evidence>
<dbReference type="InterPro" id="IPR012823">
    <property type="entry name" value="Flagell_FliJ"/>
</dbReference>
<dbReference type="Pfam" id="PF02050">
    <property type="entry name" value="FliJ"/>
    <property type="match status" value="1"/>
</dbReference>
<evidence type="ECO:0000256" key="7">
    <source>
        <dbReference type="ARBA" id="ARBA00022795"/>
    </source>
</evidence>
<dbReference type="PANTHER" id="PTHR38786">
    <property type="entry name" value="FLAGELLAR FLIJ PROTEIN"/>
    <property type="match status" value="1"/>
</dbReference>
<evidence type="ECO:0000256" key="8">
    <source>
        <dbReference type="ARBA" id="ARBA00022927"/>
    </source>
</evidence>
<keyword evidence="5" id="KW-1003">Cell membrane</keyword>
<dbReference type="PANTHER" id="PTHR38786:SF1">
    <property type="entry name" value="FLAGELLAR FLIJ PROTEIN"/>
    <property type="match status" value="1"/>
</dbReference>
<keyword evidence="7" id="KW-1005">Bacterial flagellum biogenesis</keyword>
<evidence type="ECO:0000256" key="6">
    <source>
        <dbReference type="ARBA" id="ARBA00022500"/>
    </source>
</evidence>
<dbReference type="EMBL" id="NBYY01000028">
    <property type="protein sequence ID" value="PCS21990.1"/>
    <property type="molecule type" value="Genomic_DNA"/>
</dbReference>
<keyword evidence="12" id="KW-1185">Reference proteome</keyword>
<reference evidence="12" key="1">
    <citation type="submission" date="2017-04" db="EMBL/GenBank/DDBJ databases">
        <title>Genome evolution of the luminous symbionts of deep sea anglerfish.</title>
        <authorList>
            <person name="Hendry T.A."/>
        </authorList>
    </citation>
    <scope>NUCLEOTIDE SEQUENCE [LARGE SCALE GENOMIC DNA]</scope>
</reference>
<dbReference type="InterPro" id="IPR053716">
    <property type="entry name" value="Flag_assembly_chemotaxis_eff"/>
</dbReference>
<protein>
    <recommendedName>
        <fullName evidence="3">Flagellar FliJ protein</fullName>
    </recommendedName>
</protein>
<evidence type="ECO:0000313" key="12">
    <source>
        <dbReference type="Proteomes" id="UP000219020"/>
    </source>
</evidence>
<evidence type="ECO:0000256" key="4">
    <source>
        <dbReference type="ARBA" id="ARBA00022448"/>
    </source>
</evidence>